<sequence length="336" mass="37534">MKAQRRRGGVQPQTQHGGRFLRQHRDNTFGQIERPSRGAGRLLKFAAPDRRRAGIGHVDPEGAVVTDAERIVGVFAVAVVNGEGFQMSQVAPRFVRQFRRPRRHGRDKAYAIAARPRIVGVEIPDAEFEQQILRLFRQCFDAEIAQQPARGAFAAGDIFDFAQAGAVFRQHGGSADALDQRLPGPGLIQFLPLFFQSRRNLFRGIGPDAVRRRAGEVAIRGQQFAAGPSRTRRKIAPEELDEFRKSHFFAVEECDGFLKQRFTGYRRKLRRHGADRPRVEQFDILEPDAAGFAAGEADGDFVAGDIGDGGAFSAIGDQRAGNELERHEKILRDERR</sequence>
<protein>
    <submittedName>
        <fullName evidence="2">Uncharacterized protein</fullName>
    </submittedName>
</protein>
<organism evidence="2">
    <name type="scientific">bioreactor metagenome</name>
    <dbReference type="NCBI Taxonomy" id="1076179"/>
    <lineage>
        <taxon>unclassified sequences</taxon>
        <taxon>metagenomes</taxon>
        <taxon>ecological metagenomes</taxon>
    </lineage>
</organism>
<dbReference type="AlphaFoldDB" id="A0A645A5V4"/>
<feature type="compositionally biased region" description="Basic and acidic residues" evidence="1">
    <location>
        <begin position="320"/>
        <end position="336"/>
    </location>
</feature>
<evidence type="ECO:0000313" key="2">
    <source>
        <dbReference type="EMBL" id="MPM47641.1"/>
    </source>
</evidence>
<evidence type="ECO:0000256" key="1">
    <source>
        <dbReference type="SAM" id="MobiDB-lite"/>
    </source>
</evidence>
<feature type="region of interest" description="Disordered" evidence="1">
    <location>
        <begin position="1"/>
        <end position="25"/>
    </location>
</feature>
<proteinExistence type="predicted"/>
<comment type="caution">
    <text evidence="2">The sequence shown here is derived from an EMBL/GenBank/DDBJ whole genome shotgun (WGS) entry which is preliminary data.</text>
</comment>
<gene>
    <name evidence="2" type="ORF">SDC9_94352</name>
</gene>
<name>A0A645A5V4_9ZZZZ</name>
<reference evidence="2" key="1">
    <citation type="submission" date="2019-08" db="EMBL/GenBank/DDBJ databases">
        <authorList>
            <person name="Kucharzyk K."/>
            <person name="Murdoch R.W."/>
            <person name="Higgins S."/>
            <person name="Loffler F."/>
        </authorList>
    </citation>
    <scope>NUCLEOTIDE SEQUENCE</scope>
</reference>
<dbReference type="EMBL" id="VSSQ01011757">
    <property type="protein sequence ID" value="MPM47641.1"/>
    <property type="molecule type" value="Genomic_DNA"/>
</dbReference>
<accession>A0A645A5V4</accession>
<feature type="region of interest" description="Disordered" evidence="1">
    <location>
        <begin position="312"/>
        <end position="336"/>
    </location>
</feature>